<evidence type="ECO:0000256" key="2">
    <source>
        <dbReference type="ARBA" id="ARBA00004613"/>
    </source>
</evidence>
<evidence type="ECO:0000313" key="8">
    <source>
        <dbReference type="EMBL" id="MBX7458228.1"/>
    </source>
</evidence>
<feature type="domain" description="Peptidase C-terminal archaeal/bacterial" evidence="6">
    <location>
        <begin position="238"/>
        <end position="305"/>
    </location>
</feature>
<keyword evidence="9" id="KW-1185">Reference proteome</keyword>
<keyword evidence="3" id="KW-0964">Secreted</keyword>
<comment type="subcellular location">
    <subcellularLocation>
        <location evidence="2">Secreted</location>
    </subcellularLocation>
</comment>
<dbReference type="EMBL" id="JAIGNK010000002">
    <property type="protein sequence ID" value="MBX7458228.1"/>
    <property type="molecule type" value="Genomic_DNA"/>
</dbReference>
<dbReference type="InterPro" id="IPR011049">
    <property type="entry name" value="Serralysin-like_metalloprot_C"/>
</dbReference>
<evidence type="ECO:0000259" key="7">
    <source>
        <dbReference type="Pfam" id="PF08548"/>
    </source>
</evidence>
<dbReference type="Gene3D" id="2.150.10.10">
    <property type="entry name" value="Serralysin-like metalloprotease, C-terminal"/>
    <property type="match status" value="5"/>
</dbReference>
<dbReference type="PROSITE" id="PS00330">
    <property type="entry name" value="HEMOLYSIN_CALCIUM"/>
    <property type="match status" value="4"/>
</dbReference>
<dbReference type="SUPFAM" id="SSF55486">
    <property type="entry name" value="Metalloproteases ('zincins'), catalytic domain"/>
    <property type="match status" value="1"/>
</dbReference>
<organism evidence="8 9">
    <name type="scientific">Qipengyuania polymorpha</name>
    <dbReference type="NCBI Taxonomy" id="2867234"/>
    <lineage>
        <taxon>Bacteria</taxon>
        <taxon>Pseudomonadati</taxon>
        <taxon>Pseudomonadota</taxon>
        <taxon>Alphaproteobacteria</taxon>
        <taxon>Sphingomonadales</taxon>
        <taxon>Erythrobacteraceae</taxon>
        <taxon>Qipengyuania</taxon>
    </lineage>
</organism>
<evidence type="ECO:0000256" key="3">
    <source>
        <dbReference type="ARBA" id="ARBA00022525"/>
    </source>
</evidence>
<dbReference type="SUPFAM" id="SSF89260">
    <property type="entry name" value="Collagen-binding domain"/>
    <property type="match status" value="1"/>
</dbReference>
<feature type="domain" description="Peptidase M10 serralysin C-terminal" evidence="7">
    <location>
        <begin position="823"/>
        <end position="989"/>
    </location>
</feature>
<evidence type="ECO:0000313" key="9">
    <source>
        <dbReference type="Proteomes" id="UP000783253"/>
    </source>
</evidence>
<dbReference type="InterPro" id="IPR013858">
    <property type="entry name" value="Peptidase_M10B_C"/>
</dbReference>
<dbReference type="InterPro" id="IPR018511">
    <property type="entry name" value="Hemolysin-typ_Ca-bd_CS"/>
</dbReference>
<reference evidence="8 9" key="1">
    <citation type="submission" date="2021-08" db="EMBL/GenBank/DDBJ databases">
        <title>Comparative Genomics Analysis of the Genus Qipengyuania Reveals Extensive Genetic Diversity and Metabolic Versatility, Including the Description of Fifteen Novel Species.</title>
        <authorList>
            <person name="Liu Y."/>
        </authorList>
    </citation>
    <scope>NUCLEOTIDE SEQUENCE [LARGE SCALE GENOMIC DNA]</scope>
    <source>
        <strain evidence="8 9">1NDH17</strain>
    </source>
</reference>
<dbReference type="InterPro" id="IPR007280">
    <property type="entry name" value="Peptidase_C_arc/bac"/>
</dbReference>
<evidence type="ECO:0000256" key="1">
    <source>
        <dbReference type="ARBA" id="ARBA00001913"/>
    </source>
</evidence>
<comment type="cofactor">
    <cofactor evidence="1">
        <name>Ca(2+)</name>
        <dbReference type="ChEBI" id="CHEBI:29108"/>
    </cofactor>
</comment>
<dbReference type="Pfam" id="PF04151">
    <property type="entry name" value="PPC"/>
    <property type="match status" value="1"/>
</dbReference>
<evidence type="ECO:0000256" key="5">
    <source>
        <dbReference type="SAM" id="MobiDB-lite"/>
    </source>
</evidence>
<feature type="compositionally biased region" description="Gly residues" evidence="5">
    <location>
        <begin position="55"/>
        <end position="86"/>
    </location>
</feature>
<dbReference type="PANTHER" id="PTHR38340:SF1">
    <property type="entry name" value="S-LAYER PROTEIN"/>
    <property type="match status" value="1"/>
</dbReference>
<dbReference type="Proteomes" id="UP000783253">
    <property type="component" value="Unassembled WGS sequence"/>
</dbReference>
<comment type="caution">
    <text evidence="8">The sequence shown here is derived from an EMBL/GenBank/DDBJ whole genome shotgun (WGS) entry which is preliminary data.</text>
</comment>
<feature type="compositionally biased region" description="Low complexity" evidence="5">
    <location>
        <begin position="30"/>
        <end position="54"/>
    </location>
</feature>
<protein>
    <submittedName>
        <fullName evidence="8">M10 family metallopeptidase C-terminal domain-containing protein</fullName>
    </submittedName>
</protein>
<name>A0ABS7J463_9SPHN</name>
<dbReference type="Gene3D" id="2.60.120.380">
    <property type="match status" value="2"/>
</dbReference>
<sequence length="990" mass="99584">MPTKQKDFDPGTIVTGGETAGGNGNGNNGNHGANSNAGGNSEANASDQGQTNGNAGAGTTSGNGGSTTGGATGNGNGGTSNAGGNGNAPSDIAADITTTATLAIGEVLSSDIGGETDSDWVRVELTAGTTYTFGTSAPAGAADGISDTVLVLYDAEGNLVSGNDDSSGTLFSSLLHTPDADGTYYLAVQGYAGAMGSYDLTMETVDLATDTISASVDTTAVIAAGDVIDGTLEFTGDHDWYRVEVGAGQAIAIWTSAGANGSVSDTTITVYDQDGNVVMTNDDFGDDLFSRVEFAAPTSGTYYVDIGGFNDSEAGSYTLNAELTYDPQAGSVDELGNYIASTWHSDMGTTAATWALDAGNSISVDLSGLDAGLAEMVRDALQAWSDASGITFTETVGGALSFVTGAQTSCSCDILDSTINGAVVTLGTDITGTGVGRAYQLIMQQVGHALGLGNAGRYAHGETPEFSADNVVFLNDSNSISVMSGFDNASNAYTAGLGFSQFDAVTPLLADIAAVQALYGLSTAARSGNDTYGFNATAGDLYDATLMSGTGYTIVDGDGVDTLDYSGHAADQFITLAENTFMNIGGLTGNVSIAAGSVIENARGGTGRDTIHGNDVANTILGMDGDDTIEGFSGNDNVQGGAGNDVVRGGNGWDVLEGGDGDDVIDGGNGTDFVSYRNASAGVTVDLGRLDAQDTIGAGIDTLSALEHMRGSAFADTLTGDDLVNNIYGGAGDDIIDGGGAGGSDRLFGEDGNDIMIGGPGWDQLRGGAGDDILDGGNGGDLFKAGAGNDTIYGGRGTDRAYLFTGDDIAWGGTENDMLSGQGGNDTLYGEDGNDNLYGGNGNDFLDGGANIDFIHGGAGADTILGGDGDDVLLGSWGRDTLSGGLGADEFVFEQGHSGRWMGNADVITDFNAAEGDIIDLSGIDAIAGGADDAFTFIGSEKFSGTAGELAVFQCQGNTYLAGDVNGDGVADFHIQLQGQVDLTMADLVL</sequence>
<gene>
    <name evidence="8" type="ORF">K3152_08215</name>
</gene>
<dbReference type="PRINTS" id="PR00313">
    <property type="entry name" value="CABNDNGRPT"/>
</dbReference>
<dbReference type="SUPFAM" id="SSF51120">
    <property type="entry name" value="beta-Roll"/>
    <property type="match status" value="3"/>
</dbReference>
<keyword evidence="4" id="KW-0677">Repeat</keyword>
<proteinExistence type="predicted"/>
<feature type="compositionally biased region" description="Gly residues" evidence="5">
    <location>
        <begin position="18"/>
        <end position="29"/>
    </location>
</feature>
<accession>A0ABS7J463</accession>
<feature type="domain" description="Peptidase M10 serralysin C-terminal" evidence="7">
    <location>
        <begin position="525"/>
        <end position="673"/>
    </location>
</feature>
<feature type="region of interest" description="Disordered" evidence="5">
    <location>
        <begin position="1"/>
        <end position="86"/>
    </location>
</feature>
<dbReference type="InterPro" id="IPR001343">
    <property type="entry name" value="Hemolysn_Ca-bd"/>
</dbReference>
<dbReference type="PANTHER" id="PTHR38340">
    <property type="entry name" value="S-LAYER PROTEIN"/>
    <property type="match status" value="1"/>
</dbReference>
<evidence type="ECO:0000259" key="6">
    <source>
        <dbReference type="Pfam" id="PF04151"/>
    </source>
</evidence>
<dbReference type="InterPro" id="IPR050557">
    <property type="entry name" value="RTX_toxin/Mannuronan_C5-epim"/>
</dbReference>
<evidence type="ECO:0000256" key="4">
    <source>
        <dbReference type="ARBA" id="ARBA00022737"/>
    </source>
</evidence>
<dbReference type="Pfam" id="PF00353">
    <property type="entry name" value="HemolysinCabind"/>
    <property type="match status" value="4"/>
</dbReference>
<dbReference type="RefSeq" id="WP_221573601.1">
    <property type="nucleotide sequence ID" value="NZ_JAIGNK010000002.1"/>
</dbReference>
<dbReference type="Pfam" id="PF08548">
    <property type="entry name" value="Peptidase_M10_C"/>
    <property type="match status" value="2"/>
</dbReference>